<dbReference type="SUPFAM" id="SSF56672">
    <property type="entry name" value="DNA/RNA polymerases"/>
    <property type="match status" value="1"/>
</dbReference>
<accession>A0A811JU02</accession>
<dbReference type="Pfam" id="PF03104">
    <property type="entry name" value="DNA_pol_B_exo1"/>
    <property type="match status" value="1"/>
</dbReference>
<evidence type="ECO:0000259" key="9">
    <source>
        <dbReference type="Pfam" id="PF08996"/>
    </source>
</evidence>
<evidence type="ECO:0000256" key="2">
    <source>
        <dbReference type="ARBA" id="ARBA00022679"/>
    </source>
</evidence>
<dbReference type="InterPro" id="IPR015088">
    <property type="entry name" value="Znf_DNA-dir_DNA_pol_B_alpha"/>
</dbReference>
<name>A0A811JU02_9BILA</name>
<comment type="catalytic activity">
    <reaction evidence="5">
        <text>DNA(n) + a 2'-deoxyribonucleoside 5'-triphosphate = DNA(n+1) + diphosphate</text>
        <dbReference type="Rhea" id="RHEA:22508"/>
        <dbReference type="Rhea" id="RHEA-COMP:17339"/>
        <dbReference type="Rhea" id="RHEA-COMP:17340"/>
        <dbReference type="ChEBI" id="CHEBI:33019"/>
        <dbReference type="ChEBI" id="CHEBI:61560"/>
        <dbReference type="ChEBI" id="CHEBI:173112"/>
        <dbReference type="EC" id="2.7.7.7"/>
    </reaction>
</comment>
<dbReference type="Pfam" id="PF00136">
    <property type="entry name" value="DNA_pol_B"/>
    <property type="match status" value="1"/>
</dbReference>
<dbReference type="GO" id="GO:0003887">
    <property type="term" value="F:DNA-directed DNA polymerase activity"/>
    <property type="evidence" value="ECO:0007669"/>
    <property type="project" value="UniProtKB-KW"/>
</dbReference>
<dbReference type="GO" id="GO:0003697">
    <property type="term" value="F:single-stranded DNA binding"/>
    <property type="evidence" value="ECO:0007669"/>
    <property type="project" value="TreeGrafter"/>
</dbReference>
<dbReference type="Gene3D" id="2.40.50.730">
    <property type="match status" value="1"/>
</dbReference>
<dbReference type="EMBL" id="CAJFDH010000001">
    <property type="protein sequence ID" value="CAD5206856.1"/>
    <property type="molecule type" value="Genomic_DNA"/>
</dbReference>
<dbReference type="PANTHER" id="PTHR45861:SF1">
    <property type="entry name" value="DNA POLYMERASE ALPHA CATALYTIC SUBUNIT"/>
    <property type="match status" value="1"/>
</dbReference>
<keyword evidence="4 5" id="KW-0239">DNA-directed DNA polymerase</keyword>
<dbReference type="InterPro" id="IPR006172">
    <property type="entry name" value="DNA-dir_DNA_pol_B"/>
</dbReference>
<dbReference type="Gene3D" id="3.30.70.2820">
    <property type="match status" value="1"/>
</dbReference>
<feature type="compositionally biased region" description="Basic and acidic residues" evidence="6">
    <location>
        <begin position="18"/>
        <end position="40"/>
    </location>
</feature>
<evidence type="ECO:0000259" key="7">
    <source>
        <dbReference type="Pfam" id="PF00136"/>
    </source>
</evidence>
<dbReference type="PRINTS" id="PR00106">
    <property type="entry name" value="DNAPOLB"/>
</dbReference>
<dbReference type="EMBL" id="CAJFCW020000001">
    <property type="protein sequence ID" value="CAG9083397.1"/>
    <property type="molecule type" value="Genomic_DNA"/>
</dbReference>
<evidence type="ECO:0000256" key="5">
    <source>
        <dbReference type="RuleBase" id="RU000442"/>
    </source>
</evidence>
<dbReference type="InterPro" id="IPR006133">
    <property type="entry name" value="DNA-dir_DNA_pol_B_exonuc"/>
</dbReference>
<dbReference type="Pfam" id="PF08996">
    <property type="entry name" value="zf-DNA_Pol"/>
    <property type="match status" value="1"/>
</dbReference>
<keyword evidence="11" id="KW-1185">Reference proteome</keyword>
<dbReference type="SMART" id="SM00486">
    <property type="entry name" value="POLBc"/>
    <property type="match status" value="1"/>
</dbReference>
<dbReference type="InterPro" id="IPR006134">
    <property type="entry name" value="DNA-dir_DNA_pol_B_multi_dom"/>
</dbReference>
<evidence type="ECO:0000256" key="4">
    <source>
        <dbReference type="ARBA" id="ARBA00022932"/>
    </source>
</evidence>
<gene>
    <name evidence="10" type="ORF">BOKJ2_LOCUS1540</name>
</gene>
<dbReference type="InterPro" id="IPR036397">
    <property type="entry name" value="RNaseH_sf"/>
</dbReference>
<reference evidence="10" key="1">
    <citation type="submission" date="2020-09" db="EMBL/GenBank/DDBJ databases">
        <authorList>
            <person name="Kikuchi T."/>
        </authorList>
    </citation>
    <scope>NUCLEOTIDE SEQUENCE</scope>
    <source>
        <strain evidence="10">SH1</strain>
    </source>
</reference>
<dbReference type="GO" id="GO:1902975">
    <property type="term" value="P:mitotic DNA replication initiation"/>
    <property type="evidence" value="ECO:0007669"/>
    <property type="project" value="TreeGrafter"/>
</dbReference>
<evidence type="ECO:0000313" key="10">
    <source>
        <dbReference type="EMBL" id="CAD5206856.1"/>
    </source>
</evidence>
<dbReference type="InterPro" id="IPR012337">
    <property type="entry name" value="RNaseH-like_sf"/>
</dbReference>
<dbReference type="InterPro" id="IPR023211">
    <property type="entry name" value="DNA_pol_palm_dom_sf"/>
</dbReference>
<evidence type="ECO:0000256" key="3">
    <source>
        <dbReference type="ARBA" id="ARBA00022695"/>
    </source>
</evidence>
<feature type="compositionally biased region" description="Acidic residues" evidence="6">
    <location>
        <begin position="69"/>
        <end position="86"/>
    </location>
</feature>
<keyword evidence="5" id="KW-0235">DNA replication</keyword>
<dbReference type="InterPro" id="IPR043502">
    <property type="entry name" value="DNA/RNA_pol_sf"/>
</dbReference>
<feature type="domain" description="DNA-directed DNA polymerase family B multifunctional" evidence="7">
    <location>
        <begin position="734"/>
        <end position="1173"/>
    </location>
</feature>
<dbReference type="PANTHER" id="PTHR45861">
    <property type="entry name" value="DNA POLYMERASE ALPHA CATALYTIC SUBUNIT"/>
    <property type="match status" value="1"/>
</dbReference>
<dbReference type="Gene3D" id="1.10.132.60">
    <property type="entry name" value="DNA polymerase family B, C-terminal domain"/>
    <property type="match status" value="1"/>
</dbReference>
<proteinExistence type="inferred from homology"/>
<comment type="similarity">
    <text evidence="1 5">Belongs to the DNA polymerase type-B family.</text>
</comment>
<feature type="domain" description="DNA-directed DNA polymerase family B exonuclease" evidence="8">
    <location>
        <begin position="424"/>
        <end position="627"/>
    </location>
</feature>
<dbReference type="PROSITE" id="PS00116">
    <property type="entry name" value="DNA_POLYMERASE_B"/>
    <property type="match status" value="1"/>
</dbReference>
<feature type="domain" description="Zinc finger DNA-directed DNA polymerase family B alpha" evidence="9">
    <location>
        <begin position="1214"/>
        <end position="1392"/>
    </location>
</feature>
<evidence type="ECO:0000256" key="1">
    <source>
        <dbReference type="ARBA" id="ARBA00005755"/>
    </source>
</evidence>
<dbReference type="Proteomes" id="UP000614601">
    <property type="component" value="Unassembled WGS sequence"/>
</dbReference>
<protein>
    <recommendedName>
        <fullName evidence="5">DNA polymerase</fullName>
        <ecNumber evidence="5">2.7.7.7</ecNumber>
    </recommendedName>
</protein>
<dbReference type="GO" id="GO:0006273">
    <property type="term" value="P:lagging strand elongation"/>
    <property type="evidence" value="ECO:0007669"/>
    <property type="project" value="TreeGrafter"/>
</dbReference>
<feature type="region of interest" description="Disordered" evidence="6">
    <location>
        <begin position="63"/>
        <end position="109"/>
    </location>
</feature>
<dbReference type="GO" id="GO:0003688">
    <property type="term" value="F:DNA replication origin binding"/>
    <property type="evidence" value="ECO:0007669"/>
    <property type="project" value="TreeGrafter"/>
</dbReference>
<dbReference type="GO" id="GO:0006272">
    <property type="term" value="P:leading strand elongation"/>
    <property type="evidence" value="ECO:0007669"/>
    <property type="project" value="TreeGrafter"/>
</dbReference>
<dbReference type="GO" id="GO:0003682">
    <property type="term" value="F:chromatin binding"/>
    <property type="evidence" value="ECO:0007669"/>
    <property type="project" value="TreeGrafter"/>
</dbReference>
<dbReference type="NCBIfam" id="TIGR00592">
    <property type="entry name" value="pol2"/>
    <property type="match status" value="1"/>
</dbReference>
<dbReference type="OrthoDB" id="6755010at2759"/>
<dbReference type="SUPFAM" id="SSF53098">
    <property type="entry name" value="Ribonuclease H-like"/>
    <property type="match status" value="1"/>
</dbReference>
<dbReference type="InterPro" id="IPR038256">
    <property type="entry name" value="Pol_alpha_znc_sf"/>
</dbReference>
<dbReference type="Proteomes" id="UP000783686">
    <property type="component" value="Unassembled WGS sequence"/>
</dbReference>
<dbReference type="InterPro" id="IPR017964">
    <property type="entry name" value="DNA-dir_DNA_pol_B_CS"/>
</dbReference>
<sequence length="1398" mass="159651">MSDDESCQRRSSRRPVNKVKDAKTSALERLKEARRSGRAYRERVDDIVQDVLVDVDEDEYNRMYRASDFVDDDDGAGYADSDEEEVATSSKEKKKAAKKEQKKDKKAGDITRFLRPDAKLVERAPTTSQVDDDTALAEALAQLEETVDDGTQVLDFFTEEAVSAPEPVTEWNDEEDTVTNVPEVFKPATIKRVRRMSDDDFTAKVAKIDEKTTLKTARQNESTFTASTHDKTLVSDTKNTLKDVKIKETLNNVSKPAFDDVEDSYDNGINDDNDISISQDVAMEEDMFDHTTVVEDVLEEEEEQFSSDNGANLNFYCLDFYENKGSVFMFGKMGTQSCCVEVKGIERIVYFVPIQEELDDLKREVTEVLRKSGISQFRSKETVIKYVPDGDDIDKEMKVFMVAYDGSLPALDIDLTGNYFKRVLNTSSSPLERLLMEAKLKTPCYLNIANSEIVENKKSNCEVEYTVNNKNLKNVTMSSSTKAPPRIRMLVLYAVTALVPSGQKEIVALSALYKKNAFIEKPNEKSPGGYEILNFIAKPTKGTLPIALNDVLKQKNMTDKVFIQQNERALLAAFLVKFKEMDPDLVVMHDAEEHLEFLKNKLTKHKISTYNFLSKMKRLLPIDKIKKYNMNVLTAGRLILCSKTAARELDNKCKSQDMDDLVLSLLLPNDAKISRRPLSPEELLEPFFSAKGLPAFFKLLKFCWYEAYLSLRVILQLNALPLFVRITKIVGGIMSRTLTRGRADRNEFLLLHAFHDRGYVPWDKKKSGGKDDDKSVYLGGKVLEPVKGLCENFVLLLDFNSLYPSIIQEYNICFTTIDKCYLDRTPENVLDSIPAKDIEQGILPKEIGELVRRRRVVKSEMKTTTDPDKYLQLDVEQLGLKLTANSMYGCLGFKGSRFYAKSMALMITVKGRALLDRNAEMVNKMGYPVLYGDTDSIMINSQLDKHSEAKELAYRIAKDLNGPFKYVEMGVDGMFKKLLLLKKKAYMALTMVNMNDPNTVKMEIKGSQLVKRDCSELVKKICRRVLGIIMGSAEVDTKVTEVINVLSEWRRRLFAGEFELSDFEIYQQLNKDVSEYNDNGLLVNLAKRLNQSGKYNLKKNDMIRYIICEDGSTYSDSKRAYHTDEVEAALKKVPEKADTDDKENVKPSEPNLKIDYMYYVDKTFTFVNGICDVIEWLDQERIVTALGMDASKIKRRGQTTNYSAFDVCYQSEEYEGFSFECPGCQKVVIVRSPIEIKDGHIVYTMKNCLECNHDLTPDRPYLLTRLHEILHEHISRFNKAPYVCTDSGCGHEETDVCKLNWTSNKYVPKCSKCDGTLAKEFDLIQLSEQQRSYHNLFDIETFTKQAKTNLKKRLEDDPNYKSVKQFYGQLLEIVDDRWRQNKASKVDLSSLFRGFQLK</sequence>
<evidence type="ECO:0000256" key="6">
    <source>
        <dbReference type="SAM" id="MobiDB-lite"/>
    </source>
</evidence>
<evidence type="ECO:0000313" key="11">
    <source>
        <dbReference type="Proteomes" id="UP000614601"/>
    </source>
</evidence>
<dbReference type="Gene3D" id="1.10.3200.20">
    <property type="entry name" value="DNA Polymerase alpha, zinc finger"/>
    <property type="match status" value="1"/>
</dbReference>
<feature type="region of interest" description="Disordered" evidence="6">
    <location>
        <begin position="1"/>
        <end position="40"/>
    </location>
</feature>
<keyword evidence="3 5" id="KW-0548">Nucleotidyltransferase</keyword>
<dbReference type="Gene3D" id="3.30.420.10">
    <property type="entry name" value="Ribonuclease H-like superfamily/Ribonuclease H"/>
    <property type="match status" value="1"/>
</dbReference>
<feature type="compositionally biased region" description="Basic and acidic residues" evidence="6">
    <location>
        <begin position="98"/>
        <end position="109"/>
    </location>
</feature>
<keyword evidence="5" id="KW-0238">DNA-binding</keyword>
<comment type="caution">
    <text evidence="10">The sequence shown here is derived from an EMBL/GenBank/DDBJ whole genome shotgun (WGS) entry which is preliminary data.</text>
</comment>
<keyword evidence="2 5" id="KW-0808">Transferase</keyword>
<organism evidence="10 11">
    <name type="scientific">Bursaphelenchus okinawaensis</name>
    <dbReference type="NCBI Taxonomy" id="465554"/>
    <lineage>
        <taxon>Eukaryota</taxon>
        <taxon>Metazoa</taxon>
        <taxon>Ecdysozoa</taxon>
        <taxon>Nematoda</taxon>
        <taxon>Chromadorea</taxon>
        <taxon>Rhabditida</taxon>
        <taxon>Tylenchina</taxon>
        <taxon>Tylenchomorpha</taxon>
        <taxon>Aphelenchoidea</taxon>
        <taxon>Aphelenchoididae</taxon>
        <taxon>Bursaphelenchus</taxon>
    </lineage>
</organism>
<dbReference type="InterPro" id="IPR042087">
    <property type="entry name" value="DNA_pol_B_thumb"/>
</dbReference>
<dbReference type="GO" id="GO:0005658">
    <property type="term" value="C:alpha DNA polymerase:primase complex"/>
    <property type="evidence" value="ECO:0007669"/>
    <property type="project" value="TreeGrafter"/>
</dbReference>
<evidence type="ECO:0000259" key="8">
    <source>
        <dbReference type="Pfam" id="PF03104"/>
    </source>
</evidence>
<dbReference type="Gene3D" id="3.90.1600.10">
    <property type="entry name" value="Palm domain of DNA polymerase"/>
    <property type="match status" value="2"/>
</dbReference>
<dbReference type="GO" id="GO:0000166">
    <property type="term" value="F:nucleotide binding"/>
    <property type="evidence" value="ECO:0007669"/>
    <property type="project" value="InterPro"/>
</dbReference>
<dbReference type="EC" id="2.7.7.7" evidence="5"/>